<gene>
    <name evidence="1" type="ORF">ABR82_06730</name>
</gene>
<dbReference type="InterPro" id="IPR043129">
    <property type="entry name" value="ATPase_NBD"/>
</dbReference>
<evidence type="ECO:0000313" key="1">
    <source>
        <dbReference type="EMBL" id="KRO61922.1"/>
    </source>
</evidence>
<dbReference type="PANTHER" id="PTHR18964:SF146">
    <property type="entry name" value="POLYPHOSPHATE GLUCOKINASE"/>
    <property type="match status" value="1"/>
</dbReference>
<dbReference type="Gene3D" id="3.30.420.40">
    <property type="match status" value="2"/>
</dbReference>
<dbReference type="SUPFAM" id="SSF53067">
    <property type="entry name" value="Actin-like ATPase domain"/>
    <property type="match status" value="1"/>
</dbReference>
<keyword evidence="1" id="KW-0808">Transferase</keyword>
<accession>A0A0R2RLC4</accession>
<dbReference type="NCBIfam" id="NF045942">
    <property type="entry name" value="PolPhglucPhase"/>
    <property type="match status" value="1"/>
</dbReference>
<dbReference type="Pfam" id="PF00480">
    <property type="entry name" value="ROK"/>
    <property type="match status" value="1"/>
</dbReference>
<name>A0A0R2RLC4_9BACT</name>
<dbReference type="AlphaFoldDB" id="A0A0R2RLC4"/>
<dbReference type="GO" id="GO:0016301">
    <property type="term" value="F:kinase activity"/>
    <property type="evidence" value="ECO:0007669"/>
    <property type="project" value="UniProtKB-KW"/>
</dbReference>
<comment type="caution">
    <text evidence="1">The sequence shown here is derived from an EMBL/GenBank/DDBJ whole genome shotgun (WGS) entry which is preliminary data.</text>
</comment>
<dbReference type="EMBL" id="LIBO01000173">
    <property type="protein sequence ID" value="KRO61922.1"/>
    <property type="molecule type" value="Genomic_DNA"/>
</dbReference>
<evidence type="ECO:0000313" key="2">
    <source>
        <dbReference type="Proteomes" id="UP000051269"/>
    </source>
</evidence>
<protein>
    <submittedName>
        <fullName evidence="1">Polyphosphate glucokinase</fullName>
    </submittedName>
</protein>
<dbReference type="PANTHER" id="PTHR18964">
    <property type="entry name" value="ROK (REPRESSOR, ORF, KINASE) FAMILY"/>
    <property type="match status" value="1"/>
</dbReference>
<dbReference type="InterPro" id="IPR000600">
    <property type="entry name" value="ROK"/>
</dbReference>
<sequence>MTILGIDIGGTGVKGGIVEFPAGTLQGDPSHIPTPHPASPTALSRAVKKLVDQLQWKGPIGAGFPGPIRDGIVETAVNLSPQWVGKNPALVFQKATRQKFVVINDADAAGLAEVHHGAGKKEKGVVVMITLGTGIGSALFYRSELIPNTELGHLTLRGKDAEKSASAKAREDHGWSWKKWSRRVREYLQQVDRLINPDLIIVGGGVSKRAEKWLPRASQGLRAKVVAAKLHNEAGIVGAAMAVRKSR</sequence>
<dbReference type="CDD" id="cd24058">
    <property type="entry name" value="ASKHA_NBD_ROK_PPGK"/>
    <property type="match status" value="1"/>
</dbReference>
<organism evidence="1 2">
    <name type="scientific">Verrucomicrobia subdivision 6 bacterium BACL9 MAG-120507-bin52</name>
    <dbReference type="NCBI Taxonomy" id="1655590"/>
    <lineage>
        <taxon>Bacteria</taxon>
        <taxon>Pseudomonadati</taxon>
        <taxon>Verrucomicrobiota</taxon>
        <taxon>Verrucomicrobiia</taxon>
        <taxon>Verrucomicrobiales</taxon>
        <taxon>Verrucomicrobia subdivision 6</taxon>
    </lineage>
</organism>
<proteinExistence type="predicted"/>
<keyword evidence="1" id="KW-0418">Kinase</keyword>
<dbReference type="Proteomes" id="UP000051269">
    <property type="component" value="Unassembled WGS sequence"/>
</dbReference>
<reference evidence="1 2" key="1">
    <citation type="submission" date="2015-10" db="EMBL/GenBank/DDBJ databases">
        <title>Metagenome-Assembled Genomes uncover a global brackish microbiome.</title>
        <authorList>
            <person name="Hugerth L.W."/>
            <person name="Larsson J."/>
            <person name="Alneberg J."/>
            <person name="Lindh M.V."/>
            <person name="Legrand C."/>
            <person name="Pinhassi J."/>
            <person name="Andersson A.F."/>
        </authorList>
    </citation>
    <scope>NUCLEOTIDE SEQUENCE [LARGE SCALE GENOMIC DNA]</scope>
    <source>
        <strain evidence="1">BACL18 MAG-120507-bin52</strain>
    </source>
</reference>